<keyword evidence="15" id="KW-1185">Reference proteome</keyword>
<evidence type="ECO:0000256" key="8">
    <source>
        <dbReference type="ARBA" id="ARBA00022741"/>
    </source>
</evidence>
<organism evidence="14 15">
    <name type="scientific">Reinekea thalattae</name>
    <dbReference type="NCBI Taxonomy" id="2593301"/>
    <lineage>
        <taxon>Bacteria</taxon>
        <taxon>Pseudomonadati</taxon>
        <taxon>Pseudomonadota</taxon>
        <taxon>Gammaproteobacteria</taxon>
        <taxon>Oceanospirillales</taxon>
        <taxon>Saccharospirillaceae</taxon>
        <taxon>Reinekea</taxon>
    </lineage>
</organism>
<reference evidence="14 15" key="1">
    <citation type="submission" date="2019-07" db="EMBL/GenBank/DDBJ databases">
        <title>Reinekea sp. strain SSH23 genome sequencing and assembly.</title>
        <authorList>
            <person name="Kim I."/>
        </authorList>
    </citation>
    <scope>NUCLEOTIDE SEQUENCE [LARGE SCALE GENOMIC DNA]</scope>
    <source>
        <strain evidence="14 15">SSH23</strain>
    </source>
</reference>
<evidence type="ECO:0000313" key="15">
    <source>
        <dbReference type="Proteomes" id="UP000321764"/>
    </source>
</evidence>
<dbReference type="GO" id="GO:0009029">
    <property type="term" value="F:lipid-A 4'-kinase activity"/>
    <property type="evidence" value="ECO:0007669"/>
    <property type="project" value="UniProtKB-UniRule"/>
</dbReference>
<evidence type="ECO:0000256" key="6">
    <source>
        <dbReference type="ARBA" id="ARBA00022556"/>
    </source>
</evidence>
<keyword evidence="6 13" id="KW-0441">Lipid A biosynthesis</keyword>
<keyword evidence="11 13" id="KW-0443">Lipid metabolism</keyword>
<evidence type="ECO:0000256" key="12">
    <source>
        <dbReference type="ARBA" id="ARBA00029757"/>
    </source>
</evidence>
<dbReference type="NCBIfam" id="TIGR00682">
    <property type="entry name" value="lpxK"/>
    <property type="match status" value="1"/>
</dbReference>
<evidence type="ECO:0000256" key="3">
    <source>
        <dbReference type="ARBA" id="ARBA00012071"/>
    </source>
</evidence>
<evidence type="ECO:0000256" key="4">
    <source>
        <dbReference type="ARBA" id="ARBA00016436"/>
    </source>
</evidence>
<dbReference type="PANTHER" id="PTHR42724">
    <property type="entry name" value="TETRAACYLDISACCHARIDE 4'-KINASE"/>
    <property type="match status" value="1"/>
</dbReference>
<evidence type="ECO:0000313" key="14">
    <source>
        <dbReference type="EMBL" id="TXR53530.1"/>
    </source>
</evidence>
<accession>A0A5C8Z9P9</accession>
<dbReference type="Proteomes" id="UP000321764">
    <property type="component" value="Unassembled WGS sequence"/>
</dbReference>
<protein>
    <recommendedName>
        <fullName evidence="4 13">Tetraacyldisaccharide 4'-kinase</fullName>
        <ecNumber evidence="3 13">2.7.1.130</ecNumber>
    </recommendedName>
    <alternativeName>
        <fullName evidence="12 13">Lipid A 4'-kinase</fullName>
    </alternativeName>
</protein>
<dbReference type="GO" id="GO:0005886">
    <property type="term" value="C:plasma membrane"/>
    <property type="evidence" value="ECO:0007669"/>
    <property type="project" value="TreeGrafter"/>
</dbReference>
<comment type="caution">
    <text evidence="14">The sequence shown here is derived from an EMBL/GenBank/DDBJ whole genome shotgun (WGS) entry which is preliminary data.</text>
</comment>
<dbReference type="GO" id="GO:0009245">
    <property type="term" value="P:lipid A biosynthetic process"/>
    <property type="evidence" value="ECO:0007669"/>
    <property type="project" value="UniProtKB-UniRule"/>
</dbReference>
<feature type="binding site" evidence="13">
    <location>
        <begin position="50"/>
        <end position="57"/>
    </location>
    <ligand>
        <name>ATP</name>
        <dbReference type="ChEBI" id="CHEBI:30616"/>
    </ligand>
</feature>
<dbReference type="EMBL" id="VKAD01000001">
    <property type="protein sequence ID" value="TXR53530.1"/>
    <property type="molecule type" value="Genomic_DNA"/>
</dbReference>
<dbReference type="UniPathway" id="UPA00359">
    <property type="reaction ID" value="UER00482"/>
</dbReference>
<evidence type="ECO:0000256" key="13">
    <source>
        <dbReference type="HAMAP-Rule" id="MF_00409"/>
    </source>
</evidence>
<dbReference type="EC" id="2.7.1.130" evidence="3 13"/>
<dbReference type="PANTHER" id="PTHR42724:SF1">
    <property type="entry name" value="TETRAACYLDISACCHARIDE 4'-KINASE, MITOCHONDRIAL-RELATED"/>
    <property type="match status" value="1"/>
</dbReference>
<evidence type="ECO:0000256" key="5">
    <source>
        <dbReference type="ARBA" id="ARBA00022516"/>
    </source>
</evidence>
<comment type="pathway">
    <text evidence="2 13">Glycolipid biosynthesis; lipid IV(A) biosynthesis; lipid IV(A) from (3R)-3-hydroxytetradecanoyl-[acyl-carrier-protein] and UDP-N-acetyl-alpha-D-glucosamine: step 6/6.</text>
</comment>
<comment type="catalytic activity">
    <reaction evidence="13">
        <text>a lipid A disaccharide + ATP = a lipid IVA + ADP + H(+)</text>
        <dbReference type="Rhea" id="RHEA:67840"/>
        <dbReference type="ChEBI" id="CHEBI:15378"/>
        <dbReference type="ChEBI" id="CHEBI:30616"/>
        <dbReference type="ChEBI" id="CHEBI:176343"/>
        <dbReference type="ChEBI" id="CHEBI:176425"/>
        <dbReference type="ChEBI" id="CHEBI:456216"/>
        <dbReference type="EC" id="2.7.1.130"/>
    </reaction>
</comment>
<comment type="similarity">
    <text evidence="13">Belongs to the LpxK family.</text>
</comment>
<evidence type="ECO:0000256" key="11">
    <source>
        <dbReference type="ARBA" id="ARBA00023098"/>
    </source>
</evidence>
<dbReference type="Pfam" id="PF02606">
    <property type="entry name" value="LpxK"/>
    <property type="match status" value="1"/>
</dbReference>
<dbReference type="InterPro" id="IPR003758">
    <property type="entry name" value="LpxK"/>
</dbReference>
<evidence type="ECO:0000256" key="2">
    <source>
        <dbReference type="ARBA" id="ARBA00004870"/>
    </source>
</evidence>
<dbReference type="RefSeq" id="WP_147712930.1">
    <property type="nucleotide sequence ID" value="NZ_VKAD01000001.1"/>
</dbReference>
<evidence type="ECO:0000256" key="9">
    <source>
        <dbReference type="ARBA" id="ARBA00022777"/>
    </source>
</evidence>
<keyword evidence="8 13" id="KW-0547">Nucleotide-binding</keyword>
<name>A0A5C8Z9P9_9GAMM</name>
<evidence type="ECO:0000256" key="10">
    <source>
        <dbReference type="ARBA" id="ARBA00022840"/>
    </source>
</evidence>
<sequence>MKFWYQTNIGWQAFCLSPLSALVRRLTDKRRRQRNQTAYQAPVVVVGNLTVGGTGKTPMIIWLVTALQQQGIRVGVVSRGYGATQKVNYPVSLTAQSSVAQVGDEPKLIQLRTGCQVVVDPDRDCAVRYLLQQHEVDVVISDDGMQHYGMHRDLELLMVDAKRLFGNQKLLPAGPLRESMARLASVDFIVTKGQPSRELILPEALQLSYAANLTFTPPTNAEGKSLTEKTINLASAIGNFDSFVASVEALGFQIAERHRFNDHDFIPESILSDSKLPLVITEKDAVKINLENYPNLYVLKLDFELPEAFKVNILSKIEALIHEKSSHHSSTL</sequence>
<gene>
    <name evidence="13" type="primary">lpxK</name>
    <name evidence="14" type="ORF">FME95_02885</name>
</gene>
<dbReference type="GO" id="GO:0005524">
    <property type="term" value="F:ATP binding"/>
    <property type="evidence" value="ECO:0007669"/>
    <property type="project" value="UniProtKB-UniRule"/>
</dbReference>
<keyword evidence="7 13" id="KW-0808">Transferase</keyword>
<dbReference type="AlphaFoldDB" id="A0A5C8Z9P9"/>
<dbReference type="SUPFAM" id="SSF52540">
    <property type="entry name" value="P-loop containing nucleoside triphosphate hydrolases"/>
    <property type="match status" value="1"/>
</dbReference>
<evidence type="ECO:0000256" key="7">
    <source>
        <dbReference type="ARBA" id="ARBA00022679"/>
    </source>
</evidence>
<evidence type="ECO:0000256" key="1">
    <source>
        <dbReference type="ARBA" id="ARBA00002274"/>
    </source>
</evidence>
<dbReference type="HAMAP" id="MF_00409">
    <property type="entry name" value="LpxK"/>
    <property type="match status" value="1"/>
</dbReference>
<dbReference type="OrthoDB" id="9766423at2"/>
<comment type="function">
    <text evidence="1 13">Transfers the gamma-phosphate of ATP to the 4'-position of a tetraacyldisaccharide 1-phosphate intermediate (termed DS-1-P) to form tetraacyldisaccharide 1,4'-bis-phosphate (lipid IVA).</text>
</comment>
<keyword evidence="9 13" id="KW-0418">Kinase</keyword>
<dbReference type="InterPro" id="IPR027417">
    <property type="entry name" value="P-loop_NTPase"/>
</dbReference>
<keyword evidence="10 13" id="KW-0067">ATP-binding</keyword>
<proteinExistence type="inferred from homology"/>
<keyword evidence="5 13" id="KW-0444">Lipid biosynthesis</keyword>
<dbReference type="GO" id="GO:0009244">
    <property type="term" value="P:lipopolysaccharide core region biosynthetic process"/>
    <property type="evidence" value="ECO:0007669"/>
    <property type="project" value="TreeGrafter"/>
</dbReference>